<name>A0ACD5TST1_AVESA</name>
<dbReference type="EnsemblPlants" id="AVESA.00010b.r2.1DG0120730.1">
    <property type="protein sequence ID" value="AVESA.00010b.r2.1DG0120730.1.CDS.1"/>
    <property type="gene ID" value="AVESA.00010b.r2.1DG0120730"/>
</dbReference>
<accession>A0ACD5TST1</accession>
<organism evidence="1 2">
    <name type="scientific">Avena sativa</name>
    <name type="common">Oat</name>
    <dbReference type="NCBI Taxonomy" id="4498"/>
    <lineage>
        <taxon>Eukaryota</taxon>
        <taxon>Viridiplantae</taxon>
        <taxon>Streptophyta</taxon>
        <taxon>Embryophyta</taxon>
        <taxon>Tracheophyta</taxon>
        <taxon>Spermatophyta</taxon>
        <taxon>Magnoliopsida</taxon>
        <taxon>Liliopsida</taxon>
        <taxon>Poales</taxon>
        <taxon>Poaceae</taxon>
        <taxon>BOP clade</taxon>
        <taxon>Pooideae</taxon>
        <taxon>Poodae</taxon>
        <taxon>Poeae</taxon>
        <taxon>Poeae Chloroplast Group 1 (Aveneae type)</taxon>
        <taxon>Aveninae</taxon>
        <taxon>Avena</taxon>
    </lineage>
</organism>
<evidence type="ECO:0000313" key="1">
    <source>
        <dbReference type="EnsemblPlants" id="AVESA.00010b.r2.1DG0120730.1.CDS.1"/>
    </source>
</evidence>
<evidence type="ECO:0000313" key="2">
    <source>
        <dbReference type="Proteomes" id="UP001732700"/>
    </source>
</evidence>
<proteinExistence type="predicted"/>
<reference evidence="1" key="2">
    <citation type="submission" date="2025-09" db="UniProtKB">
        <authorList>
            <consortium name="EnsemblPlants"/>
        </authorList>
    </citation>
    <scope>IDENTIFICATION</scope>
</reference>
<sequence>MMASGCAVMRAGAAAAEKEEATAATGGTPHANLLEILPSLPTDSGFPPYQLRRYGGFLLPDLFLLGVATAHARFRPRPTDVLLASFPKSGTTWLKALSYSALHRAAHPPSAGAGAGADDHPLHRGSPHDLVHYLDVASANNAGTGRDDPYEQIPSPRLLATHLPYSLLPHAITGTGTGTGGCGGGRIVYVCRDPKDTLVSYWHFYQKTAAELPGVGGASSKSLPTFEGSTQSSQRRSRDPRLPSEPLASLLLHIKIKIFLGPFFFLSHH</sequence>
<protein>
    <submittedName>
        <fullName evidence="1">Uncharacterized protein</fullName>
    </submittedName>
</protein>
<dbReference type="Proteomes" id="UP001732700">
    <property type="component" value="Chromosome 1D"/>
</dbReference>
<keyword evidence="2" id="KW-1185">Reference proteome</keyword>
<reference evidence="1" key="1">
    <citation type="submission" date="2021-05" db="EMBL/GenBank/DDBJ databases">
        <authorList>
            <person name="Scholz U."/>
            <person name="Mascher M."/>
            <person name="Fiebig A."/>
        </authorList>
    </citation>
    <scope>NUCLEOTIDE SEQUENCE [LARGE SCALE GENOMIC DNA]</scope>
</reference>